<gene>
    <name evidence="1" type="ORF">CEXT_116191</name>
</gene>
<keyword evidence="2" id="KW-1185">Reference proteome</keyword>
<accession>A0AAV4Y2W3</accession>
<dbReference type="EMBL" id="BPLR01001218">
    <property type="protein sequence ID" value="GIZ00869.1"/>
    <property type="molecule type" value="Genomic_DNA"/>
</dbReference>
<reference evidence="1 2" key="1">
    <citation type="submission" date="2021-06" db="EMBL/GenBank/DDBJ databases">
        <title>Caerostris extrusa draft genome.</title>
        <authorList>
            <person name="Kono N."/>
            <person name="Arakawa K."/>
        </authorList>
    </citation>
    <scope>NUCLEOTIDE SEQUENCE [LARGE SCALE GENOMIC DNA]</scope>
</reference>
<dbReference type="Proteomes" id="UP001054945">
    <property type="component" value="Unassembled WGS sequence"/>
</dbReference>
<evidence type="ECO:0000313" key="1">
    <source>
        <dbReference type="EMBL" id="GIZ00869.1"/>
    </source>
</evidence>
<proteinExistence type="predicted"/>
<organism evidence="1 2">
    <name type="scientific">Caerostris extrusa</name>
    <name type="common">Bark spider</name>
    <name type="synonym">Caerostris bankana</name>
    <dbReference type="NCBI Taxonomy" id="172846"/>
    <lineage>
        <taxon>Eukaryota</taxon>
        <taxon>Metazoa</taxon>
        <taxon>Ecdysozoa</taxon>
        <taxon>Arthropoda</taxon>
        <taxon>Chelicerata</taxon>
        <taxon>Arachnida</taxon>
        <taxon>Araneae</taxon>
        <taxon>Araneomorphae</taxon>
        <taxon>Entelegynae</taxon>
        <taxon>Araneoidea</taxon>
        <taxon>Araneidae</taxon>
        <taxon>Caerostris</taxon>
    </lineage>
</organism>
<name>A0AAV4Y2W3_CAEEX</name>
<sequence length="103" mass="11822">MRGERKIEIVEPVAAVWLQVARQAEKQDQCKLHGYGDTDDSPKPRFLFGTLVGAVQMVGYQFVAMEGFVRVNLLNRIFEMVIWIVLDAGGVRMVTTIKRKYKY</sequence>
<dbReference type="AlphaFoldDB" id="A0AAV4Y2W3"/>
<protein>
    <submittedName>
        <fullName evidence="1">Uncharacterized protein</fullName>
    </submittedName>
</protein>
<comment type="caution">
    <text evidence="1">The sequence shown here is derived from an EMBL/GenBank/DDBJ whole genome shotgun (WGS) entry which is preliminary data.</text>
</comment>
<evidence type="ECO:0000313" key="2">
    <source>
        <dbReference type="Proteomes" id="UP001054945"/>
    </source>
</evidence>